<gene>
    <name evidence="3" type="ORF">CTER_4357</name>
</gene>
<dbReference type="AlphaFoldDB" id="S0FL54"/>
<name>S0FL54_RUMCE</name>
<comment type="caution">
    <text evidence="3">The sequence shown here is derived from an EMBL/GenBank/DDBJ whole genome shotgun (WGS) entry which is preliminary data.</text>
</comment>
<evidence type="ECO:0000313" key="3">
    <source>
        <dbReference type="EMBL" id="EMS69899.1"/>
    </source>
</evidence>
<sequence>MDNIQTESQLLKRKKIIRRTAVTFICVIILLTFFSSTINNFLLPTVECDTASSGTLTNEITAEGEIFPVGTEAVYAYGTWKVRDIKVEEEQEVAPGEELAVIDSKDLQLDIKKAELNVQKLENELKRYKNGFQEVDMEQYRNDCEAALKAVQKARKNLDDQKELYAVDAVSLQEVNDAQDKLDAANREYNEKQRILSQKETEIKKAGESYGINITEKESELEVGKLELQKMKNNIPMDGIIKAPVGGTIKSISIEKGSVTGSGQVLFEIVKKESGLAVRWTLETKPAGEVEINDTVEISGEADENFNFNGKVKDKKYLTEQGKYQFTSYLENSKEDLKIGQKVDVKVRRESRQYKTLVPNSSIVDEGGRKYVFLLKERKGVLGTETYVQKVEITVQEEADLYSAVSQNGLTGDEKIVVFSSKALSDGLQVKLR</sequence>
<proteinExistence type="predicted"/>
<dbReference type="PANTHER" id="PTHR30469">
    <property type="entry name" value="MULTIDRUG RESISTANCE PROTEIN MDTA"/>
    <property type="match status" value="1"/>
</dbReference>
<dbReference type="Gene3D" id="2.40.50.100">
    <property type="match status" value="1"/>
</dbReference>
<dbReference type="GO" id="GO:0015562">
    <property type="term" value="F:efflux transmembrane transporter activity"/>
    <property type="evidence" value="ECO:0007669"/>
    <property type="project" value="TreeGrafter"/>
</dbReference>
<dbReference type="Proteomes" id="UP000014155">
    <property type="component" value="Unassembled WGS sequence"/>
</dbReference>
<feature type="transmembrane region" description="Helical" evidence="2">
    <location>
        <begin position="21"/>
        <end position="43"/>
    </location>
</feature>
<evidence type="ECO:0000256" key="1">
    <source>
        <dbReference type="SAM" id="Coils"/>
    </source>
</evidence>
<evidence type="ECO:0000313" key="4">
    <source>
        <dbReference type="Proteomes" id="UP000014155"/>
    </source>
</evidence>
<dbReference type="STRING" id="1195236.CTER_4357"/>
<dbReference type="eggNOG" id="COG0845">
    <property type="taxonomic scope" value="Bacteria"/>
</dbReference>
<keyword evidence="4" id="KW-1185">Reference proteome</keyword>
<dbReference type="PANTHER" id="PTHR30469:SF15">
    <property type="entry name" value="HLYD FAMILY OF SECRETION PROTEINS"/>
    <property type="match status" value="1"/>
</dbReference>
<accession>S0FL54</accession>
<organism evidence="3 4">
    <name type="scientific">Ruminiclostridium cellobioparum subsp. termitidis CT1112</name>
    <dbReference type="NCBI Taxonomy" id="1195236"/>
    <lineage>
        <taxon>Bacteria</taxon>
        <taxon>Bacillati</taxon>
        <taxon>Bacillota</taxon>
        <taxon>Clostridia</taxon>
        <taxon>Eubacteriales</taxon>
        <taxon>Oscillospiraceae</taxon>
        <taxon>Ruminiclostridium</taxon>
    </lineage>
</organism>
<dbReference type="Gene3D" id="2.40.420.20">
    <property type="match status" value="1"/>
</dbReference>
<keyword evidence="2" id="KW-1133">Transmembrane helix</keyword>
<feature type="coiled-coil region" evidence="1">
    <location>
        <begin position="104"/>
        <end position="234"/>
    </location>
</feature>
<protein>
    <submittedName>
        <fullName evidence="3">Multidrug resistance efflux pump</fullName>
    </submittedName>
</protein>
<evidence type="ECO:0000256" key="2">
    <source>
        <dbReference type="SAM" id="Phobius"/>
    </source>
</evidence>
<dbReference type="EMBL" id="AORV01000061">
    <property type="protein sequence ID" value="EMS69899.1"/>
    <property type="molecule type" value="Genomic_DNA"/>
</dbReference>
<keyword evidence="1" id="KW-0175">Coiled coil</keyword>
<dbReference type="GO" id="GO:1990281">
    <property type="term" value="C:efflux pump complex"/>
    <property type="evidence" value="ECO:0007669"/>
    <property type="project" value="TreeGrafter"/>
</dbReference>
<dbReference type="PATRIC" id="fig|1195236.3.peg.4537"/>
<keyword evidence="2" id="KW-0812">Transmembrane</keyword>
<dbReference type="Gene3D" id="1.10.287.470">
    <property type="entry name" value="Helix hairpin bin"/>
    <property type="match status" value="1"/>
</dbReference>
<dbReference type="Gene3D" id="2.40.30.170">
    <property type="match status" value="1"/>
</dbReference>
<reference evidence="3 4" key="1">
    <citation type="journal article" date="2013" name="Genome Announc.">
        <title>Draft Genome Sequence of the Cellulolytic, Mesophilic, Anaerobic Bacterium Clostridium termitidis Strain CT1112 (DSM 5398).</title>
        <authorList>
            <person name="Lal S."/>
            <person name="Ramachandran U."/>
            <person name="Zhang X."/>
            <person name="Munir R."/>
            <person name="Sparling R."/>
            <person name="Levin D.B."/>
        </authorList>
    </citation>
    <scope>NUCLEOTIDE SEQUENCE [LARGE SCALE GENOMIC DNA]</scope>
    <source>
        <strain evidence="3 4">CT1112</strain>
    </source>
</reference>
<keyword evidence="2" id="KW-0472">Membrane</keyword>
<dbReference type="RefSeq" id="WP_004629286.1">
    <property type="nucleotide sequence ID" value="NZ_AORV01000061.1"/>
</dbReference>